<dbReference type="KEGG" id="vg:10228609"/>
<organism evidence="1 2">
    <name type="scientific">Vibrio phage ICP1</name>
    <dbReference type="NCBI Taxonomy" id="979525"/>
    <lineage>
        <taxon>Viruses</taxon>
        <taxon>Duplodnaviria</taxon>
        <taxon>Heunggongvirae</taxon>
        <taxon>Uroviricota</taxon>
        <taxon>Caudoviricetes</taxon>
        <taxon>Mohonavirus</taxon>
        <taxon>Mohonavirus ICP1</taxon>
    </lineage>
</organism>
<dbReference type="GeneID" id="10228609"/>
<keyword evidence="2" id="KW-1185">Reference proteome</keyword>
<proteinExistence type="predicted"/>
<dbReference type="EMBL" id="HQ641347">
    <property type="protein sequence ID" value="ADX87946.1"/>
    <property type="molecule type" value="Genomic_DNA"/>
</dbReference>
<name>F1D1F2_9CAUD</name>
<protein>
    <submittedName>
        <fullName evidence="1">Uncharacterized protein ORF129</fullName>
    </submittedName>
</protein>
<evidence type="ECO:0000313" key="2">
    <source>
        <dbReference type="Proteomes" id="UP000007502"/>
    </source>
</evidence>
<dbReference type="RefSeq" id="YP_004251071.1">
    <property type="nucleotide sequence ID" value="NC_015157.1"/>
</dbReference>
<reference evidence="1 2" key="1">
    <citation type="journal article" date="2011" name="MBio">
        <title>Evidence of a dominant lineage of Vibrio cholerae-specific lytic bacteriophages shed by cholera patients over a 10-year period in Dhaka, Bangladesh.</title>
        <authorList>
            <person name="Seed K.D."/>
            <person name="Bodi K.L."/>
            <person name="Kropinski A.M."/>
            <person name="Ackermann H.W."/>
            <person name="Calderwood S.B."/>
            <person name="Qadri F."/>
            <person name="Camilli A."/>
        </authorList>
    </citation>
    <scope>NUCLEOTIDE SEQUENCE [LARGE SCALE GENOMIC DNA]</scope>
</reference>
<accession>F1D1F2</accession>
<gene>
    <name evidence="1" type="primary">ORF129</name>
</gene>
<evidence type="ECO:0000313" key="1">
    <source>
        <dbReference type="EMBL" id="ADX87946.1"/>
    </source>
</evidence>
<dbReference type="Proteomes" id="UP000007502">
    <property type="component" value="Segment"/>
</dbReference>
<sequence>MSDNVLLRPQAGPQTKFANTWDDMPLCFYGGAK</sequence>